<keyword evidence="4 7" id="KW-0812">Transmembrane</keyword>
<dbReference type="SUPFAM" id="SSF161098">
    <property type="entry name" value="MetI-like"/>
    <property type="match status" value="1"/>
</dbReference>
<dbReference type="RefSeq" id="WP_209344928.1">
    <property type="nucleotide sequence ID" value="NZ_JAGIQL010000200.1"/>
</dbReference>
<evidence type="ECO:0000313" key="11">
    <source>
        <dbReference type="Proteomes" id="UP000670475"/>
    </source>
</evidence>
<accession>A0A940MEK8</accession>
<sequence length="338" mass="37222">MAAQYRGTKTRGPDPAVTPPQAGAALVAGSAKPSRPARPSTTGRASRFLPYLLLLPTLVATAVLLGYPLVRNLLISFQTLEPFQLIQHTTEWNGFGNYADQLTSSDFWHTAGRSVAFTAANVVLIMVAGTLIGLLLKRLGKRMRLLLSIGLVFAWAMPQVAGTTVYQWLFDTRNGVVNWALDGVGWHAMHNYNWLGHQLSTFAVITLMVVWGSIPFVALNLFAGLTTVSAEIFEAARMDGASAWRTFWQVVFPMLKPFFLSTTFLEVIWVFKAFTQVYALNAGGPEGLTETLPVYAYVEGFGNQHFGTGAAISMLTIVILMALMSYYFRVILKQEDEL</sequence>
<protein>
    <submittedName>
        <fullName evidence="10">Sugar ABC transporter permease</fullName>
    </submittedName>
</protein>
<dbReference type="PANTHER" id="PTHR43227:SF8">
    <property type="entry name" value="DIACETYLCHITOBIOSE UPTAKE SYSTEM PERMEASE PROTEIN DASB"/>
    <property type="match status" value="1"/>
</dbReference>
<feature type="domain" description="ABC transmembrane type-1" evidence="9">
    <location>
        <begin position="111"/>
        <end position="327"/>
    </location>
</feature>
<dbReference type="InterPro" id="IPR035906">
    <property type="entry name" value="MetI-like_sf"/>
</dbReference>
<keyword evidence="11" id="KW-1185">Reference proteome</keyword>
<organism evidence="10 11">
    <name type="scientific">Streptomyces montanisoli</name>
    <dbReference type="NCBI Taxonomy" id="2798581"/>
    <lineage>
        <taxon>Bacteria</taxon>
        <taxon>Bacillati</taxon>
        <taxon>Actinomycetota</taxon>
        <taxon>Actinomycetes</taxon>
        <taxon>Kitasatosporales</taxon>
        <taxon>Streptomycetaceae</taxon>
        <taxon>Streptomyces</taxon>
    </lineage>
</organism>
<keyword evidence="6 7" id="KW-0472">Membrane</keyword>
<reference evidence="10" key="1">
    <citation type="submission" date="2021-03" db="EMBL/GenBank/DDBJ databases">
        <title>Whole genome sequence of Streptomyces bomunensis MMS17-BM035.</title>
        <authorList>
            <person name="Lee J.H."/>
        </authorList>
    </citation>
    <scope>NUCLEOTIDE SEQUENCE</scope>
    <source>
        <strain evidence="10">MMS17-BM035</strain>
    </source>
</reference>
<keyword evidence="5 7" id="KW-1133">Transmembrane helix</keyword>
<dbReference type="Pfam" id="PF00528">
    <property type="entry name" value="BPD_transp_1"/>
    <property type="match status" value="1"/>
</dbReference>
<evidence type="ECO:0000256" key="6">
    <source>
        <dbReference type="ARBA" id="ARBA00023136"/>
    </source>
</evidence>
<dbReference type="GO" id="GO:0005886">
    <property type="term" value="C:plasma membrane"/>
    <property type="evidence" value="ECO:0007669"/>
    <property type="project" value="UniProtKB-SubCell"/>
</dbReference>
<proteinExistence type="inferred from homology"/>
<feature type="transmembrane region" description="Helical" evidence="7">
    <location>
        <begin position="246"/>
        <end position="271"/>
    </location>
</feature>
<keyword evidence="2 7" id="KW-0813">Transport</keyword>
<dbReference type="AlphaFoldDB" id="A0A940MEK8"/>
<dbReference type="InterPro" id="IPR050809">
    <property type="entry name" value="UgpAE/MalFG_permease"/>
</dbReference>
<dbReference type="InterPro" id="IPR000515">
    <property type="entry name" value="MetI-like"/>
</dbReference>
<dbReference type="Gene3D" id="1.10.3720.10">
    <property type="entry name" value="MetI-like"/>
    <property type="match status" value="1"/>
</dbReference>
<comment type="subcellular location">
    <subcellularLocation>
        <location evidence="1 7">Cell membrane</location>
        <topology evidence="1 7">Multi-pass membrane protein</topology>
    </subcellularLocation>
</comment>
<comment type="similarity">
    <text evidence="7">Belongs to the binding-protein-dependent transport system permease family.</text>
</comment>
<comment type="caution">
    <text evidence="10">The sequence shown here is derived from an EMBL/GenBank/DDBJ whole genome shotgun (WGS) entry which is preliminary data.</text>
</comment>
<evidence type="ECO:0000259" key="9">
    <source>
        <dbReference type="PROSITE" id="PS50928"/>
    </source>
</evidence>
<evidence type="ECO:0000256" key="1">
    <source>
        <dbReference type="ARBA" id="ARBA00004651"/>
    </source>
</evidence>
<dbReference type="Proteomes" id="UP000670475">
    <property type="component" value="Unassembled WGS sequence"/>
</dbReference>
<dbReference type="PANTHER" id="PTHR43227">
    <property type="entry name" value="BLL4140 PROTEIN"/>
    <property type="match status" value="1"/>
</dbReference>
<evidence type="ECO:0000256" key="8">
    <source>
        <dbReference type="SAM" id="MobiDB-lite"/>
    </source>
</evidence>
<evidence type="ECO:0000256" key="7">
    <source>
        <dbReference type="RuleBase" id="RU363032"/>
    </source>
</evidence>
<feature type="region of interest" description="Disordered" evidence="8">
    <location>
        <begin position="1"/>
        <end position="21"/>
    </location>
</feature>
<evidence type="ECO:0000256" key="5">
    <source>
        <dbReference type="ARBA" id="ARBA00022989"/>
    </source>
</evidence>
<gene>
    <name evidence="10" type="ORF">JFN87_29355</name>
</gene>
<feature type="transmembrane region" description="Helical" evidence="7">
    <location>
        <begin position="145"/>
        <end position="169"/>
    </location>
</feature>
<feature type="transmembrane region" description="Helical" evidence="7">
    <location>
        <begin position="115"/>
        <end position="136"/>
    </location>
</feature>
<dbReference type="CDD" id="cd06261">
    <property type="entry name" value="TM_PBP2"/>
    <property type="match status" value="1"/>
</dbReference>
<evidence type="ECO:0000256" key="4">
    <source>
        <dbReference type="ARBA" id="ARBA00022692"/>
    </source>
</evidence>
<dbReference type="PROSITE" id="PS50928">
    <property type="entry name" value="ABC_TM1"/>
    <property type="match status" value="1"/>
</dbReference>
<name>A0A940MEK8_9ACTN</name>
<evidence type="ECO:0000256" key="2">
    <source>
        <dbReference type="ARBA" id="ARBA00022448"/>
    </source>
</evidence>
<feature type="transmembrane region" description="Helical" evidence="7">
    <location>
        <begin position="199"/>
        <end position="225"/>
    </location>
</feature>
<dbReference type="EMBL" id="JAGIQL010000200">
    <property type="protein sequence ID" value="MBP0461535.1"/>
    <property type="molecule type" value="Genomic_DNA"/>
</dbReference>
<feature type="transmembrane region" description="Helical" evidence="7">
    <location>
        <begin position="306"/>
        <end position="328"/>
    </location>
</feature>
<keyword evidence="3" id="KW-1003">Cell membrane</keyword>
<dbReference type="GO" id="GO:0055085">
    <property type="term" value="P:transmembrane transport"/>
    <property type="evidence" value="ECO:0007669"/>
    <property type="project" value="InterPro"/>
</dbReference>
<feature type="transmembrane region" description="Helical" evidence="7">
    <location>
        <begin position="48"/>
        <end position="70"/>
    </location>
</feature>
<evidence type="ECO:0000313" key="10">
    <source>
        <dbReference type="EMBL" id="MBP0461535.1"/>
    </source>
</evidence>
<evidence type="ECO:0000256" key="3">
    <source>
        <dbReference type="ARBA" id="ARBA00022475"/>
    </source>
</evidence>